<evidence type="ECO:0000313" key="9">
    <source>
        <dbReference type="Proteomes" id="UP000698800"/>
    </source>
</evidence>
<dbReference type="Pfam" id="PF04547">
    <property type="entry name" value="Anoctamin"/>
    <property type="match status" value="1"/>
</dbReference>
<dbReference type="InterPro" id="IPR049456">
    <property type="entry name" value="Anoctamin_N_fung"/>
</dbReference>
<evidence type="ECO:0000256" key="5">
    <source>
        <dbReference type="SAM" id="Phobius"/>
    </source>
</evidence>
<gene>
    <name evidence="8" type="ORF">FGG08_002011</name>
</gene>
<dbReference type="InterPro" id="IPR007632">
    <property type="entry name" value="Anoctamin"/>
</dbReference>
<proteinExistence type="predicted"/>
<evidence type="ECO:0000313" key="8">
    <source>
        <dbReference type="EMBL" id="KAH0543695.1"/>
    </source>
</evidence>
<sequence>MASSQQSAGSALDTNFGVDYVICYRLAAADKGKAEAQFEKLVRLLANVGLDLEVRDGDDCSVLIFTKIVSERHLLGEVYRSRIKDWLHGIRLTAPEKETEKLLASEPLTDSERLRIAYFLITSPESEGGAGITPQKGEWKNVESIFPLHNRSFNKEWLKRWSGKMYISAEDLTEIRDRFGEKFSLVYAIAIGLWSAAFIEYWKRQEVDLAVRWGVRGASSIQHLRPEFEYEKEVSDSVTGEKVKVFPARKRLVRQLLQVPFAILAISVLGGLIATCFAIEIFISEVYNGPLKWLLVFLPVGLLTAFIPILTTILTGIATRLTEYENYATIDSYEAAMTRKVFIFNFITCYLPLFLTAFIYIPFGSLIVPHLDIFGLTVESLMDDPKQLQMPKAGFQINSARLQKQVFYFAIQAQIVNLALEIIVPYIKRSGFNKVKKIKSSIASRRGGEIPDASMNDPPEEAAFLARVRDEARLEIYDVNVDLREMCMQFGYLVLFSVVWPLSGFTYLVNNWFELRSDAIKICSGMQRPVPWRGDSIGPWLDSLGFLAWLGSITTAALIYLFGGNGLGPEGTPWNIKVWGLLLTIFFSEHIYLLVRLGIRTILVSIESPGLQKERQERFSVRKLYLEEWLGEEEAARIAEGLVGKADRKMLGEEAGGPIGAKAEDKFWGRQQGLEETLKAGKGIISRSASREKKDQ</sequence>
<evidence type="ECO:0000259" key="6">
    <source>
        <dbReference type="Pfam" id="PF04547"/>
    </source>
</evidence>
<reference evidence="8" key="1">
    <citation type="submission" date="2021-03" db="EMBL/GenBank/DDBJ databases">
        <title>Comparative genomics and phylogenomic investigation of the class Geoglossomycetes provide insights into ecological specialization and systematics.</title>
        <authorList>
            <person name="Melie T."/>
            <person name="Pirro S."/>
            <person name="Miller A.N."/>
            <person name="Quandt A."/>
        </authorList>
    </citation>
    <scope>NUCLEOTIDE SEQUENCE</scope>
    <source>
        <strain evidence="8">GBOQ0MN5Z8</strain>
    </source>
</reference>
<dbReference type="PANTHER" id="PTHR12308">
    <property type="entry name" value="ANOCTAMIN"/>
    <property type="match status" value="1"/>
</dbReference>
<feature type="transmembrane region" description="Helical" evidence="5">
    <location>
        <begin position="259"/>
        <end position="283"/>
    </location>
</feature>
<dbReference type="GO" id="GO:0005254">
    <property type="term" value="F:chloride channel activity"/>
    <property type="evidence" value="ECO:0007669"/>
    <property type="project" value="TreeGrafter"/>
</dbReference>
<dbReference type="AlphaFoldDB" id="A0A9P8I748"/>
<evidence type="ECO:0000256" key="2">
    <source>
        <dbReference type="ARBA" id="ARBA00022692"/>
    </source>
</evidence>
<organism evidence="8 9">
    <name type="scientific">Glutinoglossum americanum</name>
    <dbReference type="NCBI Taxonomy" id="1670608"/>
    <lineage>
        <taxon>Eukaryota</taxon>
        <taxon>Fungi</taxon>
        <taxon>Dikarya</taxon>
        <taxon>Ascomycota</taxon>
        <taxon>Pezizomycotina</taxon>
        <taxon>Geoglossomycetes</taxon>
        <taxon>Geoglossales</taxon>
        <taxon>Geoglossaceae</taxon>
        <taxon>Glutinoglossum</taxon>
    </lineage>
</organism>
<feature type="transmembrane region" description="Helical" evidence="5">
    <location>
        <begin position="406"/>
        <end position="427"/>
    </location>
</feature>
<comment type="caution">
    <text evidence="8">The sequence shown here is derived from an EMBL/GenBank/DDBJ whole genome shotgun (WGS) entry which is preliminary data.</text>
</comment>
<feature type="transmembrane region" description="Helical" evidence="5">
    <location>
        <begin position="295"/>
        <end position="321"/>
    </location>
</feature>
<dbReference type="OrthoDB" id="296386at2759"/>
<feature type="transmembrane region" description="Helical" evidence="5">
    <location>
        <begin position="490"/>
        <end position="509"/>
    </location>
</feature>
<keyword evidence="2 5" id="KW-0812">Transmembrane</keyword>
<dbReference type="PANTHER" id="PTHR12308:SF73">
    <property type="entry name" value="ANOCTAMIN"/>
    <property type="match status" value="1"/>
</dbReference>
<feature type="domain" description="Anoctamin transmembrane" evidence="6">
    <location>
        <begin position="179"/>
        <end position="617"/>
    </location>
</feature>
<feature type="transmembrane region" description="Helical" evidence="5">
    <location>
        <begin position="342"/>
        <end position="363"/>
    </location>
</feature>
<dbReference type="InterPro" id="IPR049452">
    <property type="entry name" value="Anoctamin_TM"/>
</dbReference>
<evidence type="ECO:0000256" key="3">
    <source>
        <dbReference type="ARBA" id="ARBA00022989"/>
    </source>
</evidence>
<feature type="domain" description="Anoctamin alpha-beta plait" evidence="7">
    <location>
        <begin position="17"/>
        <end position="142"/>
    </location>
</feature>
<comment type="subcellular location">
    <subcellularLocation>
        <location evidence="1">Membrane</location>
        <topology evidence="1">Multi-pass membrane protein</topology>
    </subcellularLocation>
</comment>
<evidence type="ECO:0000259" key="7">
    <source>
        <dbReference type="Pfam" id="PF20877"/>
    </source>
</evidence>
<feature type="transmembrane region" description="Helical" evidence="5">
    <location>
        <begin position="546"/>
        <end position="567"/>
    </location>
</feature>
<dbReference type="Proteomes" id="UP000698800">
    <property type="component" value="Unassembled WGS sequence"/>
</dbReference>
<keyword evidence="4 5" id="KW-0472">Membrane</keyword>
<feature type="transmembrane region" description="Helical" evidence="5">
    <location>
        <begin position="579"/>
        <end position="599"/>
    </location>
</feature>
<dbReference type="Pfam" id="PF20877">
    <property type="entry name" value="Anoctamin_N"/>
    <property type="match status" value="1"/>
</dbReference>
<keyword evidence="9" id="KW-1185">Reference proteome</keyword>
<dbReference type="EMBL" id="JAGHQL010000028">
    <property type="protein sequence ID" value="KAH0543695.1"/>
    <property type="molecule type" value="Genomic_DNA"/>
</dbReference>
<keyword evidence="3 5" id="KW-1133">Transmembrane helix</keyword>
<name>A0A9P8I748_9PEZI</name>
<feature type="transmembrane region" description="Helical" evidence="5">
    <location>
        <begin position="183"/>
        <end position="202"/>
    </location>
</feature>
<accession>A0A9P8I748</accession>
<dbReference type="GO" id="GO:0016020">
    <property type="term" value="C:membrane"/>
    <property type="evidence" value="ECO:0007669"/>
    <property type="project" value="UniProtKB-SubCell"/>
</dbReference>
<evidence type="ECO:0000256" key="4">
    <source>
        <dbReference type="ARBA" id="ARBA00023136"/>
    </source>
</evidence>
<protein>
    <submittedName>
        <fullName evidence="8">Uncharacterized protein</fullName>
    </submittedName>
</protein>
<dbReference type="GO" id="GO:0032541">
    <property type="term" value="C:cortical endoplasmic reticulum"/>
    <property type="evidence" value="ECO:0007669"/>
    <property type="project" value="TreeGrafter"/>
</dbReference>
<evidence type="ECO:0000256" key="1">
    <source>
        <dbReference type="ARBA" id="ARBA00004141"/>
    </source>
</evidence>